<dbReference type="SUPFAM" id="SSF52540">
    <property type="entry name" value="P-loop containing nucleoside triphosphate hydrolases"/>
    <property type="match status" value="1"/>
</dbReference>
<dbReference type="InterPro" id="IPR003593">
    <property type="entry name" value="AAA+_ATPase"/>
</dbReference>
<accession>A0ABU5U825</accession>
<dbReference type="GO" id="GO:0005524">
    <property type="term" value="F:ATP binding"/>
    <property type="evidence" value="ECO:0007669"/>
    <property type="project" value="UniProtKB-KW"/>
</dbReference>
<dbReference type="EMBL" id="JAYGHT010000225">
    <property type="protein sequence ID" value="MEA5523358.1"/>
    <property type="molecule type" value="Genomic_DNA"/>
</dbReference>
<keyword evidence="3 5" id="KW-0067">ATP-binding</keyword>
<dbReference type="CDD" id="cd03219">
    <property type="entry name" value="ABC_Mj1267_LivG_branched"/>
    <property type="match status" value="1"/>
</dbReference>
<organism evidence="5 6">
    <name type="scientific">Limnoraphis robusta CCNP1315</name>
    <dbReference type="NCBI Taxonomy" id="3110306"/>
    <lineage>
        <taxon>Bacteria</taxon>
        <taxon>Bacillati</taxon>
        <taxon>Cyanobacteriota</taxon>
        <taxon>Cyanophyceae</taxon>
        <taxon>Oscillatoriophycideae</taxon>
        <taxon>Oscillatoriales</taxon>
        <taxon>Sirenicapillariaceae</taxon>
        <taxon>Limnoraphis</taxon>
    </lineage>
</organism>
<dbReference type="RefSeq" id="WP_323307061.1">
    <property type="nucleotide sequence ID" value="NZ_JAYGHT010000225.1"/>
</dbReference>
<evidence type="ECO:0000313" key="6">
    <source>
        <dbReference type="Proteomes" id="UP001301728"/>
    </source>
</evidence>
<gene>
    <name evidence="5" type="ORF">VB854_30955</name>
</gene>
<dbReference type="InterPro" id="IPR051120">
    <property type="entry name" value="ABC_AA/LPS_Transport"/>
</dbReference>
<dbReference type="InterPro" id="IPR032823">
    <property type="entry name" value="BCA_ABC_TP_C"/>
</dbReference>
<name>A0ABU5U825_9CYAN</name>
<proteinExistence type="predicted"/>
<dbReference type="PANTHER" id="PTHR45772">
    <property type="entry name" value="CONSERVED COMPONENT OF ABC TRANSPORTER FOR NATURAL AMINO ACIDS-RELATED"/>
    <property type="match status" value="1"/>
</dbReference>
<protein>
    <submittedName>
        <fullName evidence="5">ABC transporter ATP-binding protein</fullName>
    </submittedName>
</protein>
<comment type="caution">
    <text evidence="5">The sequence shown here is derived from an EMBL/GenBank/DDBJ whole genome shotgun (WGS) entry which is preliminary data.</text>
</comment>
<sequence length="249" mass="26698">MTRPNGEMGRVLSVEQVSKRFGGVQALQDVTLVCRPGEIVGLIGPNGAGKSSLVNVVTGLIAPDGGRVRLGDRELGGRGPEFAAHSGVARTFQNLRLFKQLSVRQNVEVALTSGRRHRPERVVGVTVDALLAQQGLLDLAEAPAGVLSYGHQRRLEIARALALGPEVLLLDEPAAGMNDQETEALALTIREIRDERPLGIVVIDHDLGFIMGLCDRITVMDMGRVVADGTPEAIRKDPVVVEIYLGTVH</sequence>
<reference evidence="5 6" key="1">
    <citation type="submission" date="2023-12" db="EMBL/GenBank/DDBJ databases">
        <title>Baltic Sea Cyanobacteria.</title>
        <authorList>
            <person name="Delbaje E."/>
            <person name="Fewer D.P."/>
            <person name="Shishido T.K."/>
        </authorList>
    </citation>
    <scope>NUCLEOTIDE SEQUENCE [LARGE SCALE GENOMIC DNA]</scope>
    <source>
        <strain evidence="5 6">CCNP 1315</strain>
    </source>
</reference>
<dbReference type="Gene3D" id="3.40.50.300">
    <property type="entry name" value="P-loop containing nucleotide triphosphate hydrolases"/>
    <property type="match status" value="1"/>
</dbReference>
<keyword evidence="6" id="KW-1185">Reference proteome</keyword>
<keyword evidence="1" id="KW-0813">Transport</keyword>
<evidence type="ECO:0000256" key="2">
    <source>
        <dbReference type="ARBA" id="ARBA00022741"/>
    </source>
</evidence>
<feature type="domain" description="ABC transporter" evidence="4">
    <location>
        <begin position="12"/>
        <end position="247"/>
    </location>
</feature>
<dbReference type="PROSITE" id="PS50893">
    <property type="entry name" value="ABC_TRANSPORTER_2"/>
    <property type="match status" value="1"/>
</dbReference>
<evidence type="ECO:0000313" key="5">
    <source>
        <dbReference type="EMBL" id="MEA5523358.1"/>
    </source>
</evidence>
<dbReference type="Proteomes" id="UP001301728">
    <property type="component" value="Unassembled WGS sequence"/>
</dbReference>
<dbReference type="InterPro" id="IPR027417">
    <property type="entry name" value="P-loop_NTPase"/>
</dbReference>
<dbReference type="SMART" id="SM00382">
    <property type="entry name" value="AAA"/>
    <property type="match status" value="1"/>
</dbReference>
<dbReference type="Pfam" id="PF00005">
    <property type="entry name" value="ABC_tran"/>
    <property type="match status" value="1"/>
</dbReference>
<evidence type="ECO:0000256" key="3">
    <source>
        <dbReference type="ARBA" id="ARBA00022840"/>
    </source>
</evidence>
<evidence type="ECO:0000256" key="1">
    <source>
        <dbReference type="ARBA" id="ARBA00022448"/>
    </source>
</evidence>
<keyword evidence="2" id="KW-0547">Nucleotide-binding</keyword>
<evidence type="ECO:0000259" key="4">
    <source>
        <dbReference type="PROSITE" id="PS50893"/>
    </source>
</evidence>
<dbReference type="InterPro" id="IPR003439">
    <property type="entry name" value="ABC_transporter-like_ATP-bd"/>
</dbReference>
<dbReference type="Pfam" id="PF12399">
    <property type="entry name" value="BCA_ABC_TP_C"/>
    <property type="match status" value="1"/>
</dbReference>